<evidence type="ECO:0000259" key="16">
    <source>
        <dbReference type="Pfam" id="PF00593"/>
    </source>
</evidence>
<dbReference type="Pfam" id="PF11741">
    <property type="entry name" value="AMIN"/>
    <property type="match status" value="1"/>
</dbReference>
<feature type="domain" description="AMIN" evidence="18">
    <location>
        <begin position="63"/>
        <end position="152"/>
    </location>
</feature>
<proteinExistence type="inferred from homology"/>
<evidence type="ECO:0000256" key="11">
    <source>
        <dbReference type="ARBA" id="ARBA00023136"/>
    </source>
</evidence>
<keyword evidence="11 13" id="KW-0472">Membrane</keyword>
<dbReference type="Pfam" id="PF00593">
    <property type="entry name" value="TonB_dep_Rec_b-barrel"/>
    <property type="match status" value="1"/>
</dbReference>
<feature type="domain" description="TonB-dependent receptor-like beta-barrel" evidence="16">
    <location>
        <begin position="369"/>
        <end position="809"/>
    </location>
</feature>
<dbReference type="InterPro" id="IPR039426">
    <property type="entry name" value="TonB-dep_rcpt-like"/>
</dbReference>
<evidence type="ECO:0000313" key="20">
    <source>
        <dbReference type="Proteomes" id="UP000185984"/>
    </source>
</evidence>
<dbReference type="InterPro" id="IPR012910">
    <property type="entry name" value="Plug_dom"/>
</dbReference>
<comment type="caution">
    <text evidence="19">The sequence shown here is derived from an EMBL/GenBank/DDBJ whole genome shotgun (WGS) entry which is preliminary data.</text>
</comment>
<dbReference type="STRING" id="247279.NIES1031_18275"/>
<dbReference type="InterPro" id="IPR010105">
    <property type="entry name" value="TonB_sidphr_rcpt"/>
</dbReference>
<feature type="chain" id="PRO_5012504858" description="TonB-dependent siderophore receptor" evidence="15">
    <location>
        <begin position="25"/>
        <end position="840"/>
    </location>
</feature>
<reference evidence="19 20" key="1">
    <citation type="submission" date="2016-11" db="EMBL/GenBank/DDBJ databases">
        <title>Draft Genome Sequences of Nine Cyanobacterial Strains from Diverse Habitats.</title>
        <authorList>
            <person name="Zhu T."/>
            <person name="Hou S."/>
            <person name="Lu X."/>
            <person name="Hess W.R."/>
        </authorList>
    </citation>
    <scope>NUCLEOTIDE SEQUENCE [LARGE SCALE GENOMIC DNA]</scope>
    <source>
        <strain evidence="19 20">5.2 s.c.1</strain>
    </source>
</reference>
<dbReference type="GO" id="GO:0009279">
    <property type="term" value="C:cell outer membrane"/>
    <property type="evidence" value="ECO:0007669"/>
    <property type="project" value="UniProtKB-SubCell"/>
</dbReference>
<comment type="subcellular location">
    <subcellularLocation>
        <location evidence="1 13">Cell outer membrane</location>
        <topology evidence="1 13">Multi-pass membrane protein</topology>
    </subcellularLocation>
</comment>
<evidence type="ECO:0000256" key="15">
    <source>
        <dbReference type="SAM" id="SignalP"/>
    </source>
</evidence>
<dbReference type="Pfam" id="PF07715">
    <property type="entry name" value="Plug"/>
    <property type="match status" value="1"/>
</dbReference>
<dbReference type="FunFam" id="2.170.130.10:FF:000001">
    <property type="entry name" value="Catecholate siderophore TonB-dependent receptor"/>
    <property type="match status" value="1"/>
</dbReference>
<evidence type="ECO:0000256" key="13">
    <source>
        <dbReference type="PROSITE-ProRule" id="PRU01360"/>
    </source>
</evidence>
<dbReference type="Gene3D" id="2.170.130.10">
    <property type="entry name" value="TonB-dependent receptor, plug domain"/>
    <property type="match status" value="1"/>
</dbReference>
<evidence type="ECO:0000256" key="2">
    <source>
        <dbReference type="ARBA" id="ARBA00009810"/>
    </source>
</evidence>
<evidence type="ECO:0000259" key="17">
    <source>
        <dbReference type="Pfam" id="PF07715"/>
    </source>
</evidence>
<evidence type="ECO:0000256" key="14">
    <source>
        <dbReference type="RuleBase" id="RU003357"/>
    </source>
</evidence>
<keyword evidence="12 13" id="KW-0998">Cell outer membrane</keyword>
<evidence type="ECO:0000256" key="3">
    <source>
        <dbReference type="ARBA" id="ARBA00022448"/>
    </source>
</evidence>
<dbReference type="PANTHER" id="PTHR32552:SF68">
    <property type="entry name" value="FERRICHROME OUTER MEMBRANE TRANSPORTER_PHAGE RECEPTOR"/>
    <property type="match status" value="1"/>
</dbReference>
<dbReference type="EMBL" id="MRCC01000016">
    <property type="protein sequence ID" value="OKH23390.1"/>
    <property type="molecule type" value="Genomic_DNA"/>
</dbReference>
<dbReference type="GO" id="GO:0038023">
    <property type="term" value="F:signaling receptor activity"/>
    <property type="evidence" value="ECO:0007669"/>
    <property type="project" value="InterPro"/>
</dbReference>
<dbReference type="InterPro" id="IPR037066">
    <property type="entry name" value="Plug_dom_sf"/>
</dbReference>
<dbReference type="AlphaFoldDB" id="A0A1U7HIH2"/>
<dbReference type="GO" id="GO:0015891">
    <property type="term" value="P:siderophore transport"/>
    <property type="evidence" value="ECO:0007669"/>
    <property type="project" value="InterPro"/>
</dbReference>
<evidence type="ECO:0000313" key="19">
    <source>
        <dbReference type="EMBL" id="OKH23390.1"/>
    </source>
</evidence>
<accession>A0A1U7HIH2</accession>
<dbReference type="RefSeq" id="WP_084544391.1">
    <property type="nucleotide sequence ID" value="NZ_CAWMVK010000008.1"/>
</dbReference>
<dbReference type="InterPro" id="IPR021731">
    <property type="entry name" value="AMIN_dom"/>
</dbReference>
<dbReference type="FunFam" id="2.40.170.20:FF:000005">
    <property type="entry name" value="TonB-dependent siderophore receptor"/>
    <property type="match status" value="1"/>
</dbReference>
<sequence length="840" mass="92701">MRQRLIGLMLLGTVWAIATSPVAAQEEIQSKTLAEWIATRKSQNSDIAQNVPVQVTGVSIFETDAGLEIVLETAGQLSQPTTSVVGNTLIADIPNAVLNLQDAQNAQFVNPTAEIASLSVTNLPNNQIRVAIEGVNTPPTAQVSASAQELILTVTPGSTADLNEEIEILVTGDRITGYRAPNATTATRTDTPLRDVPANIQVVPRQVFEDQGAFRLDEALRNVANVNFASSYGNRAQEFQVRGFIATQYRNGFREDTGACCSFNNRTAPETADLERVEVLKGPASVLFGQGEPGGIINLVTKQPLDTPYYEIGFTAGSFNFYRPTLDFSGPLSGDGSLAYRLNVAYESDDTFRDLSNSRRYFIAPTLAWQISPSTALRLEASYIQDRRTFDRGLIVLEGSDRPADLPLNRALFDPENSITNIEETRVTLFLDHQFADNLSLRSALRYTTSFESDREGTSNVVALLPDNRTVELEAYFGDQYFETFTFQNDLIWEFNTGSIAHTLLFGLKYRNATAEYSSQVDPEPQALTGGLLDIFEPNYDAITYTGGYQFYFEGDRQKQNVFAVYLQNQISLLDNLKLLVGGRFDHVTSEQRFGDFSEDGNDSAFSPRVGIVYQPTTDVALYASYSRSFVPAAGRSIDNEAFEPERGTQYEIGVKFDLIAERLSATLSAFDITKSNVLTANPVNTDFSIQVGEQKSRGIELDVTGEILPGWNIIASYAYLNAQITEDNTYEVGNRLNPIPQNSASLWTTYTIQSGSLRGMGFGAGVFFVDQRPGDLDNSFFLPDYTRVDAAIYYDSDDFRAALNFKNLFDTEYFAGSQNRAAVVPGAPFEVQGTVSWQF</sequence>
<dbReference type="CDD" id="cd01347">
    <property type="entry name" value="ligand_gated_channel"/>
    <property type="match status" value="1"/>
</dbReference>
<feature type="signal peptide" evidence="15">
    <location>
        <begin position="1"/>
        <end position="24"/>
    </location>
</feature>
<evidence type="ECO:0000256" key="9">
    <source>
        <dbReference type="ARBA" id="ARBA00023065"/>
    </source>
</evidence>
<protein>
    <recommendedName>
        <fullName evidence="21">TonB-dependent siderophore receptor</fullName>
    </recommendedName>
</protein>
<dbReference type="OrthoDB" id="427542at2"/>
<keyword evidence="3 13" id="KW-0813">Transport</keyword>
<evidence type="ECO:0000256" key="8">
    <source>
        <dbReference type="ARBA" id="ARBA00023004"/>
    </source>
</evidence>
<dbReference type="PROSITE" id="PS52016">
    <property type="entry name" value="TONB_DEPENDENT_REC_3"/>
    <property type="match status" value="1"/>
</dbReference>
<evidence type="ECO:0000259" key="18">
    <source>
        <dbReference type="Pfam" id="PF11741"/>
    </source>
</evidence>
<keyword evidence="8" id="KW-0408">Iron</keyword>
<feature type="domain" description="TonB-dependent receptor plug" evidence="17">
    <location>
        <begin position="193"/>
        <end position="296"/>
    </location>
</feature>
<evidence type="ECO:0000256" key="5">
    <source>
        <dbReference type="ARBA" id="ARBA00022496"/>
    </source>
</evidence>
<dbReference type="InterPro" id="IPR036942">
    <property type="entry name" value="Beta-barrel_TonB_sf"/>
</dbReference>
<keyword evidence="20" id="KW-1185">Reference proteome</keyword>
<dbReference type="SUPFAM" id="SSF56935">
    <property type="entry name" value="Porins"/>
    <property type="match status" value="1"/>
</dbReference>
<evidence type="ECO:0000256" key="7">
    <source>
        <dbReference type="ARBA" id="ARBA00022729"/>
    </source>
</evidence>
<keyword evidence="9" id="KW-0406">Ion transport</keyword>
<organism evidence="19 20">
    <name type="scientific">Chroogloeocystis siderophila 5.2 s.c.1</name>
    <dbReference type="NCBI Taxonomy" id="247279"/>
    <lineage>
        <taxon>Bacteria</taxon>
        <taxon>Bacillati</taxon>
        <taxon>Cyanobacteriota</taxon>
        <taxon>Cyanophyceae</taxon>
        <taxon>Oscillatoriophycideae</taxon>
        <taxon>Chroococcales</taxon>
        <taxon>Chroococcaceae</taxon>
        <taxon>Chroogloeocystis</taxon>
    </lineage>
</organism>
<keyword evidence="4 13" id="KW-1134">Transmembrane beta strand</keyword>
<dbReference type="NCBIfam" id="TIGR01783">
    <property type="entry name" value="TonB-siderophor"/>
    <property type="match status" value="1"/>
</dbReference>
<evidence type="ECO:0000256" key="4">
    <source>
        <dbReference type="ARBA" id="ARBA00022452"/>
    </source>
</evidence>
<keyword evidence="6 13" id="KW-0812">Transmembrane</keyword>
<keyword evidence="5" id="KW-0410">Iron transport</keyword>
<gene>
    <name evidence="19" type="ORF">NIES1031_18275</name>
</gene>
<dbReference type="PANTHER" id="PTHR32552">
    <property type="entry name" value="FERRICHROME IRON RECEPTOR-RELATED"/>
    <property type="match status" value="1"/>
</dbReference>
<name>A0A1U7HIH2_9CHRO</name>
<keyword evidence="7 15" id="KW-0732">Signal</keyword>
<evidence type="ECO:0000256" key="10">
    <source>
        <dbReference type="ARBA" id="ARBA00023077"/>
    </source>
</evidence>
<dbReference type="InterPro" id="IPR000531">
    <property type="entry name" value="Beta-barrel_TonB"/>
</dbReference>
<comment type="similarity">
    <text evidence="2 13 14">Belongs to the TonB-dependent receptor family.</text>
</comment>
<evidence type="ECO:0008006" key="21">
    <source>
        <dbReference type="Google" id="ProtNLM"/>
    </source>
</evidence>
<dbReference type="Gene3D" id="2.40.170.20">
    <property type="entry name" value="TonB-dependent receptor, beta-barrel domain"/>
    <property type="match status" value="1"/>
</dbReference>
<dbReference type="Proteomes" id="UP000185984">
    <property type="component" value="Unassembled WGS sequence"/>
</dbReference>
<evidence type="ECO:0000256" key="1">
    <source>
        <dbReference type="ARBA" id="ARBA00004571"/>
    </source>
</evidence>
<keyword evidence="10 14" id="KW-0798">TonB box</keyword>
<evidence type="ECO:0000256" key="12">
    <source>
        <dbReference type="ARBA" id="ARBA00023237"/>
    </source>
</evidence>
<dbReference type="GO" id="GO:0015344">
    <property type="term" value="F:siderophore uptake transmembrane transporter activity"/>
    <property type="evidence" value="ECO:0007669"/>
    <property type="project" value="TreeGrafter"/>
</dbReference>
<evidence type="ECO:0000256" key="6">
    <source>
        <dbReference type="ARBA" id="ARBA00022692"/>
    </source>
</evidence>